<dbReference type="InterPro" id="IPR051324">
    <property type="entry name" value="Stress/Tellurium_Resist"/>
</dbReference>
<name>M3VFV0_GORML</name>
<dbReference type="PANTHER" id="PTHR32097:SF4">
    <property type="entry name" value="GENERAL STRESS PROTEIN 16U"/>
    <property type="match status" value="1"/>
</dbReference>
<dbReference type="PANTHER" id="PTHR32097">
    <property type="entry name" value="CAMP-BINDING PROTEIN 1-RELATED"/>
    <property type="match status" value="1"/>
</dbReference>
<organism evidence="3 4">
    <name type="scientific">Gordonia malaquae NBRC 108250</name>
    <dbReference type="NCBI Taxonomy" id="1223542"/>
    <lineage>
        <taxon>Bacteria</taxon>
        <taxon>Bacillati</taxon>
        <taxon>Actinomycetota</taxon>
        <taxon>Actinomycetes</taxon>
        <taxon>Mycobacteriales</taxon>
        <taxon>Gordoniaceae</taxon>
        <taxon>Gordonia</taxon>
    </lineage>
</organism>
<dbReference type="Proteomes" id="UP000035009">
    <property type="component" value="Unassembled WGS sequence"/>
</dbReference>
<comment type="similarity">
    <text evidence="1">Belongs to the CAPAB/TerDEXZ family.</text>
</comment>
<evidence type="ECO:0000313" key="3">
    <source>
        <dbReference type="EMBL" id="GAC80394.1"/>
    </source>
</evidence>
<comment type="caution">
    <text evidence="3">The sequence shown here is derived from an EMBL/GenBank/DDBJ whole genome shotgun (WGS) entry which is preliminary data.</text>
</comment>
<dbReference type="Gene3D" id="2.60.60.30">
    <property type="entry name" value="sav2460 like domains"/>
    <property type="match status" value="1"/>
</dbReference>
<proteinExistence type="inferred from homology"/>
<dbReference type="Pfam" id="PF02342">
    <property type="entry name" value="TerD"/>
    <property type="match status" value="1"/>
</dbReference>
<dbReference type="InterPro" id="IPR003325">
    <property type="entry name" value="TerD"/>
</dbReference>
<evidence type="ECO:0000259" key="2">
    <source>
        <dbReference type="Pfam" id="PF02342"/>
    </source>
</evidence>
<dbReference type="RefSeq" id="WP_008379386.1">
    <property type="nucleotide sequence ID" value="NZ_BAOP01000017.1"/>
</dbReference>
<evidence type="ECO:0000256" key="1">
    <source>
        <dbReference type="ARBA" id="ARBA00008775"/>
    </source>
</evidence>
<accession>M3VFV0</accession>
<dbReference type="OrthoDB" id="179721at2"/>
<evidence type="ECO:0000313" key="4">
    <source>
        <dbReference type="Proteomes" id="UP000035009"/>
    </source>
</evidence>
<dbReference type="STRING" id="410332.SAMN04488550_0245"/>
<keyword evidence="4" id="KW-1185">Reference proteome</keyword>
<dbReference type="CDD" id="cd06974">
    <property type="entry name" value="TerD_like"/>
    <property type="match status" value="1"/>
</dbReference>
<dbReference type="eggNOG" id="COG2310">
    <property type="taxonomic scope" value="Bacteria"/>
</dbReference>
<dbReference type="EMBL" id="BAOP01000017">
    <property type="protein sequence ID" value="GAC80394.1"/>
    <property type="molecule type" value="Genomic_DNA"/>
</dbReference>
<dbReference type="AlphaFoldDB" id="M3VFV0"/>
<reference evidence="3 4" key="1">
    <citation type="submission" date="2013-02" db="EMBL/GenBank/DDBJ databases">
        <title>Whole genome shotgun sequence of Gordonia malaquae NBRC 108250.</title>
        <authorList>
            <person name="Yoshida I."/>
            <person name="Hosoyama A."/>
            <person name="Tsuchikane K."/>
            <person name="Ando Y."/>
            <person name="Baba S."/>
            <person name="Ohji S."/>
            <person name="Hamada M."/>
            <person name="Tamura T."/>
            <person name="Yamazoe A."/>
            <person name="Yamazaki S."/>
            <person name="Fujita N."/>
        </authorList>
    </citation>
    <scope>NUCLEOTIDE SEQUENCE [LARGE SCALE GENOMIC DNA]</scope>
    <source>
        <strain evidence="3 4">NBRC 108250</strain>
    </source>
</reference>
<feature type="domain" description="TerD" evidence="2">
    <location>
        <begin position="7"/>
        <end position="163"/>
    </location>
</feature>
<protein>
    <submittedName>
        <fullName evidence="3">Putative tellurium resistance protein</fullName>
    </submittedName>
</protein>
<gene>
    <name evidence="3" type="ORF">GM1_017_00530</name>
</gene>
<sequence>MRPGSGTLTDVTVRTFWDSRGSNNDADLDLSAFLLNDAGVVASDSDFVFFNNPVSTNGAVKHSGGAGGIVEETVTITLSHLPSAVTAVAVVATVYNGLGTFADLCDAVFAIEDAQLGPIVNFEINEQRPAASALVYGRIVRDGDRWILDADGTVASDLLAVAKSFGVNV</sequence>